<evidence type="ECO:0000313" key="9">
    <source>
        <dbReference type="Proteomes" id="UP000054097"/>
    </source>
</evidence>
<dbReference type="GO" id="GO:0070979">
    <property type="term" value="P:protein K11-linked ubiquitination"/>
    <property type="evidence" value="ECO:0007669"/>
    <property type="project" value="TreeGrafter"/>
</dbReference>
<evidence type="ECO:0000256" key="6">
    <source>
        <dbReference type="ARBA" id="ARBA00023306"/>
    </source>
</evidence>
<comment type="similarity">
    <text evidence="1">Belongs to the APC5 family.</text>
</comment>
<dbReference type="GO" id="GO:0005680">
    <property type="term" value="C:anaphase-promoting complex"/>
    <property type="evidence" value="ECO:0007669"/>
    <property type="project" value="InterPro"/>
</dbReference>
<evidence type="ECO:0000256" key="1">
    <source>
        <dbReference type="ARBA" id="ARBA00007450"/>
    </source>
</evidence>
<evidence type="ECO:0000256" key="3">
    <source>
        <dbReference type="ARBA" id="ARBA00022618"/>
    </source>
</evidence>
<dbReference type="STRING" id="933852.A0A0C2WSP0"/>
<dbReference type="Proteomes" id="UP000054097">
    <property type="component" value="Unassembled WGS sequence"/>
</dbReference>
<dbReference type="Pfam" id="PF12862">
    <property type="entry name" value="ANAPC5"/>
    <property type="match status" value="2"/>
</dbReference>
<gene>
    <name evidence="8" type="ORF">M408DRAFT_329130</name>
</gene>
<evidence type="ECO:0000256" key="5">
    <source>
        <dbReference type="ARBA" id="ARBA00022786"/>
    </source>
</evidence>
<dbReference type="EMBL" id="KN824290">
    <property type="protein sequence ID" value="KIM29128.1"/>
    <property type="molecule type" value="Genomic_DNA"/>
</dbReference>
<proteinExistence type="inferred from homology"/>
<dbReference type="OrthoDB" id="2504561at2759"/>
<dbReference type="GO" id="GO:0045842">
    <property type="term" value="P:positive regulation of mitotic metaphase/anaphase transition"/>
    <property type="evidence" value="ECO:0007669"/>
    <property type="project" value="TreeGrafter"/>
</dbReference>
<dbReference type="PANTHER" id="PTHR12830:SF9">
    <property type="entry name" value="ANAPHASE-PROMOTING COMPLEX SUBUNIT 5"/>
    <property type="match status" value="1"/>
</dbReference>
<evidence type="ECO:0000256" key="4">
    <source>
        <dbReference type="ARBA" id="ARBA00022776"/>
    </source>
</evidence>
<dbReference type="HOGENOM" id="CLU_025689_0_0_1"/>
<dbReference type="GO" id="GO:0051301">
    <property type="term" value="P:cell division"/>
    <property type="evidence" value="ECO:0007669"/>
    <property type="project" value="UniProtKB-KW"/>
</dbReference>
<keyword evidence="3" id="KW-0132">Cell division</keyword>
<feature type="domain" description="Anaphase-promoting complex subunit 5" evidence="7">
    <location>
        <begin position="203"/>
        <end position="275"/>
    </location>
</feature>
<dbReference type="InterPro" id="IPR026000">
    <property type="entry name" value="Apc5_dom"/>
</dbReference>
<dbReference type="AlphaFoldDB" id="A0A0C2WSP0"/>
<reference evidence="8 9" key="1">
    <citation type="submission" date="2014-04" db="EMBL/GenBank/DDBJ databases">
        <authorList>
            <consortium name="DOE Joint Genome Institute"/>
            <person name="Kuo A."/>
            <person name="Zuccaro A."/>
            <person name="Kohler A."/>
            <person name="Nagy L.G."/>
            <person name="Floudas D."/>
            <person name="Copeland A."/>
            <person name="Barry K.W."/>
            <person name="Cichocki N."/>
            <person name="Veneault-Fourrey C."/>
            <person name="LaButti K."/>
            <person name="Lindquist E.A."/>
            <person name="Lipzen A."/>
            <person name="Lundell T."/>
            <person name="Morin E."/>
            <person name="Murat C."/>
            <person name="Sun H."/>
            <person name="Tunlid A."/>
            <person name="Henrissat B."/>
            <person name="Grigoriev I.V."/>
            <person name="Hibbett D.S."/>
            <person name="Martin F."/>
            <person name="Nordberg H.P."/>
            <person name="Cantor M.N."/>
            <person name="Hua S.X."/>
        </authorList>
    </citation>
    <scope>NUCLEOTIDE SEQUENCE [LARGE SCALE GENOMIC DNA]</scope>
    <source>
        <strain evidence="8 9">MAFF 305830</strain>
    </source>
</reference>
<keyword evidence="9" id="KW-1185">Reference proteome</keyword>
<dbReference type="PANTHER" id="PTHR12830">
    <property type="entry name" value="ANAPHASE-PROMOTING COMPLEX SUBUNIT 5"/>
    <property type="match status" value="1"/>
</dbReference>
<dbReference type="GO" id="GO:0031145">
    <property type="term" value="P:anaphase-promoting complex-dependent catabolic process"/>
    <property type="evidence" value="ECO:0007669"/>
    <property type="project" value="TreeGrafter"/>
</dbReference>
<organism evidence="8 9">
    <name type="scientific">Serendipita vermifera MAFF 305830</name>
    <dbReference type="NCBI Taxonomy" id="933852"/>
    <lineage>
        <taxon>Eukaryota</taxon>
        <taxon>Fungi</taxon>
        <taxon>Dikarya</taxon>
        <taxon>Basidiomycota</taxon>
        <taxon>Agaricomycotina</taxon>
        <taxon>Agaricomycetes</taxon>
        <taxon>Sebacinales</taxon>
        <taxon>Serendipitaceae</taxon>
        <taxon>Serendipita</taxon>
    </lineage>
</organism>
<evidence type="ECO:0000259" key="7">
    <source>
        <dbReference type="Pfam" id="PF12862"/>
    </source>
</evidence>
<evidence type="ECO:0000313" key="8">
    <source>
        <dbReference type="EMBL" id="KIM29128.1"/>
    </source>
</evidence>
<evidence type="ECO:0000256" key="2">
    <source>
        <dbReference type="ARBA" id="ARBA00016066"/>
    </source>
</evidence>
<protein>
    <recommendedName>
        <fullName evidence="2">Anaphase-promoting complex subunit 5</fullName>
    </recommendedName>
</protein>
<sequence>MSGRQYQLLGSSSDKRRTALETFDVHRPFVLGPHDICWAGLVLHFLSSPSAMTPNLLYKVLQIALRGSHNLQPTPWRSIIGELQAACMPSIDNKDETCIQAFMNMMDGLKNPDQLSSFMTGKRSWLGIYLRRCHLAFHKLSEAALYRLSKAYCAWVEDNGDLYEFSLDTVEAPGYLLITTSVDERSHGHTDPFRRFEYDKHVGNTAGAVENLRQYFDQQFTGGRQPPRQHALNALAQYHFTAGEIESARMMGGEAVDVARTVSDRQTLTNVSSMMRRLPPRPPPRFLNDPLQRHLKKVLLDREDAVGGKSNTEVYGQYSLVQVGVSPLDLLYDVSKGIDVGEPLSFLFRKRFEATGCIDLPQDFPGASLETQWQIWAIDSQLWRMAGLSKVAEIGDSVVLQNTSPGEDIRLYTICNKARQLFQKGEYLEAFATLLSKEVWMQLSLGQYQYWSSEVWYLMWDIATRRGQERFKREYLESRRPGPSPVTKRDYGKKSCASIRRLILDAAEAFRVKDYMHATFLILDALHYAETNGYWYLYRSAVPIFADLELQRGKIESARRMIDEILPQVARGEDLEQQALTYAVYAKVKMASDRLRSAESLSDALYYLKQAEHDYEALEMHHSVQDIVYLQTIVFEAIGDAELRDEGSRKVMEEEETIKRLQAEMDDGMMAIWDIVCEIGVAVASGDTYWEQ</sequence>
<keyword evidence="5" id="KW-0833">Ubl conjugation pathway</keyword>
<keyword evidence="6" id="KW-0131">Cell cycle</keyword>
<keyword evidence="4" id="KW-0498">Mitosis</keyword>
<feature type="domain" description="Anaphase-promoting complex subunit 5" evidence="7">
    <location>
        <begin position="505"/>
        <end position="588"/>
    </location>
</feature>
<accession>A0A0C2WSP0</accession>
<dbReference type="InterPro" id="IPR037679">
    <property type="entry name" value="Apc5"/>
</dbReference>
<name>A0A0C2WSP0_SERVB</name>
<reference evidence="9" key="2">
    <citation type="submission" date="2015-01" db="EMBL/GenBank/DDBJ databases">
        <title>Evolutionary Origins and Diversification of the Mycorrhizal Mutualists.</title>
        <authorList>
            <consortium name="DOE Joint Genome Institute"/>
            <consortium name="Mycorrhizal Genomics Consortium"/>
            <person name="Kohler A."/>
            <person name="Kuo A."/>
            <person name="Nagy L.G."/>
            <person name="Floudas D."/>
            <person name="Copeland A."/>
            <person name="Barry K.W."/>
            <person name="Cichocki N."/>
            <person name="Veneault-Fourrey C."/>
            <person name="LaButti K."/>
            <person name="Lindquist E.A."/>
            <person name="Lipzen A."/>
            <person name="Lundell T."/>
            <person name="Morin E."/>
            <person name="Murat C."/>
            <person name="Riley R."/>
            <person name="Ohm R."/>
            <person name="Sun H."/>
            <person name="Tunlid A."/>
            <person name="Henrissat B."/>
            <person name="Grigoriev I.V."/>
            <person name="Hibbett D.S."/>
            <person name="Martin F."/>
        </authorList>
    </citation>
    <scope>NUCLEOTIDE SEQUENCE [LARGE SCALE GENOMIC DNA]</scope>
    <source>
        <strain evidence="9">MAFF 305830</strain>
    </source>
</reference>